<feature type="compositionally biased region" description="Low complexity" evidence="1">
    <location>
        <begin position="73"/>
        <end position="107"/>
    </location>
</feature>
<protein>
    <submittedName>
        <fullName evidence="3">Uncharacterized protein</fullName>
    </submittedName>
</protein>
<dbReference type="Proteomes" id="UP000297564">
    <property type="component" value="Unassembled WGS sequence"/>
</dbReference>
<evidence type="ECO:0000256" key="2">
    <source>
        <dbReference type="SAM" id="SignalP"/>
    </source>
</evidence>
<dbReference type="RefSeq" id="WP_135284828.1">
    <property type="nucleotide sequence ID" value="NZ_SMLL01000003.1"/>
</dbReference>
<gene>
    <name evidence="3" type="ORF">EZ242_09170</name>
</gene>
<proteinExistence type="predicted"/>
<comment type="caution">
    <text evidence="3">The sequence shown here is derived from an EMBL/GenBank/DDBJ whole genome shotgun (WGS) entry which is preliminary data.</text>
</comment>
<feature type="signal peptide" evidence="2">
    <location>
        <begin position="1"/>
        <end position="19"/>
    </location>
</feature>
<organism evidence="3 4">
    <name type="scientific">Ramlibacter rhizophilus</name>
    <dbReference type="NCBI Taxonomy" id="1781167"/>
    <lineage>
        <taxon>Bacteria</taxon>
        <taxon>Pseudomonadati</taxon>
        <taxon>Pseudomonadota</taxon>
        <taxon>Betaproteobacteria</taxon>
        <taxon>Burkholderiales</taxon>
        <taxon>Comamonadaceae</taxon>
        <taxon>Ramlibacter</taxon>
    </lineage>
</organism>
<sequence>MKNLTLSLLLGLLAPVALAKLPAPVLDDAAKAKAEEAKAKTAWQSKVDAFQLCKAQDRAVANARKSGNGAKQAPAAAGSANGTAPTAAAGAAPAVPTPVSSPMAAVACMDPGPFAYTPPAQKPLEASGAHSPTGTAISPPSTKQPAAATPDKKS</sequence>
<reference evidence="3 4" key="1">
    <citation type="submission" date="2019-03" db="EMBL/GenBank/DDBJ databases">
        <title>Ramlibacter rhizophilus CCTCC AB2015357, whole genome shotgun sequence.</title>
        <authorList>
            <person name="Zhang X."/>
            <person name="Feng G."/>
            <person name="Zhu H."/>
        </authorList>
    </citation>
    <scope>NUCLEOTIDE SEQUENCE [LARGE SCALE GENOMIC DNA]</scope>
    <source>
        <strain evidence="3 4">CCTCC AB2015357</strain>
    </source>
</reference>
<keyword evidence="2" id="KW-0732">Signal</keyword>
<feature type="chain" id="PRO_5021354677" evidence="2">
    <location>
        <begin position="20"/>
        <end position="154"/>
    </location>
</feature>
<dbReference type="EMBL" id="SMLL01000003">
    <property type="protein sequence ID" value="TFZ01529.1"/>
    <property type="molecule type" value="Genomic_DNA"/>
</dbReference>
<dbReference type="AlphaFoldDB" id="A0A4Z0BU79"/>
<accession>A0A4Z0BU79</accession>
<evidence type="ECO:0000313" key="3">
    <source>
        <dbReference type="EMBL" id="TFZ01529.1"/>
    </source>
</evidence>
<feature type="region of interest" description="Disordered" evidence="1">
    <location>
        <begin position="60"/>
        <end position="154"/>
    </location>
</feature>
<keyword evidence="4" id="KW-1185">Reference proteome</keyword>
<evidence type="ECO:0000256" key="1">
    <source>
        <dbReference type="SAM" id="MobiDB-lite"/>
    </source>
</evidence>
<evidence type="ECO:0000313" key="4">
    <source>
        <dbReference type="Proteomes" id="UP000297564"/>
    </source>
</evidence>
<feature type="compositionally biased region" description="Polar residues" evidence="1">
    <location>
        <begin position="130"/>
        <end position="144"/>
    </location>
</feature>
<name>A0A4Z0BU79_9BURK</name>
<dbReference type="OrthoDB" id="8929716at2"/>